<organism evidence="8 9">
    <name type="scientific">Planococcus notacanthi</name>
    <dbReference type="NCBI Taxonomy" id="3035188"/>
    <lineage>
        <taxon>Bacteria</taxon>
        <taxon>Bacillati</taxon>
        <taxon>Bacillota</taxon>
        <taxon>Bacilli</taxon>
        <taxon>Bacillales</taxon>
        <taxon>Caryophanaceae</taxon>
        <taxon>Planococcus</taxon>
    </lineage>
</organism>
<dbReference type="RefSeq" id="WP_290215228.1">
    <property type="nucleotide sequence ID" value="NZ_JASDCQ010000004.1"/>
</dbReference>
<comment type="subcellular location">
    <subcellularLocation>
        <location evidence="1">Membrane</location>
        <topology evidence="1">Multi-pass membrane protein</topology>
    </subcellularLocation>
</comment>
<keyword evidence="5 6" id="KW-0472">Membrane</keyword>
<keyword evidence="3 6" id="KW-0812">Transmembrane</keyword>
<keyword evidence="9" id="KW-1185">Reference proteome</keyword>
<feature type="domain" description="GtrA/DPMS transmembrane" evidence="7">
    <location>
        <begin position="15"/>
        <end position="141"/>
    </location>
</feature>
<feature type="transmembrane region" description="Helical" evidence="6">
    <location>
        <begin position="122"/>
        <end position="141"/>
    </location>
</feature>
<keyword evidence="4 6" id="KW-1133">Transmembrane helix</keyword>
<comment type="similarity">
    <text evidence="2">Belongs to the GtrA family.</text>
</comment>
<dbReference type="PANTHER" id="PTHR38459">
    <property type="entry name" value="PROPHAGE BACTOPRENOL-LINKED GLUCOSE TRANSLOCASE HOMOLOG"/>
    <property type="match status" value="1"/>
</dbReference>
<evidence type="ECO:0000256" key="4">
    <source>
        <dbReference type="ARBA" id="ARBA00022989"/>
    </source>
</evidence>
<feature type="transmembrane region" description="Helical" evidence="6">
    <location>
        <begin position="44"/>
        <end position="63"/>
    </location>
</feature>
<dbReference type="InterPro" id="IPR007267">
    <property type="entry name" value="GtrA_DPMS_TM"/>
</dbReference>
<evidence type="ECO:0000313" key="9">
    <source>
        <dbReference type="Proteomes" id="UP001225873"/>
    </source>
</evidence>
<dbReference type="PANTHER" id="PTHR38459:SF1">
    <property type="entry name" value="PROPHAGE BACTOPRENOL-LINKED GLUCOSE TRANSLOCASE HOMOLOG"/>
    <property type="match status" value="1"/>
</dbReference>
<accession>A0ABT7ZMJ9</accession>
<evidence type="ECO:0000256" key="6">
    <source>
        <dbReference type="SAM" id="Phobius"/>
    </source>
</evidence>
<protein>
    <submittedName>
        <fullName evidence="8">GtrA family protein</fullName>
    </submittedName>
</protein>
<sequence>MGNNEKSKTSIQTLQFTIIGLSNAAVDIGSLNLLLLLHPTNQNLTLTTFNTIAYCLAVSNSYLWNSMITFRHTARGNSKQRFGFFLQALFSLLINNGVFLLFNFLFQFIGMPAWIRHNSAKAAAMFASFTASFFMMKYFVFKEQPRRNSRF</sequence>
<evidence type="ECO:0000256" key="2">
    <source>
        <dbReference type="ARBA" id="ARBA00009399"/>
    </source>
</evidence>
<evidence type="ECO:0000259" key="7">
    <source>
        <dbReference type="Pfam" id="PF04138"/>
    </source>
</evidence>
<evidence type="ECO:0000256" key="5">
    <source>
        <dbReference type="ARBA" id="ARBA00023136"/>
    </source>
</evidence>
<evidence type="ECO:0000256" key="1">
    <source>
        <dbReference type="ARBA" id="ARBA00004141"/>
    </source>
</evidence>
<proteinExistence type="inferred from homology"/>
<gene>
    <name evidence="8" type="ORF">QMA01_13815</name>
</gene>
<comment type="caution">
    <text evidence="8">The sequence shown here is derived from an EMBL/GenBank/DDBJ whole genome shotgun (WGS) entry which is preliminary data.</text>
</comment>
<dbReference type="EMBL" id="JASDCQ010000004">
    <property type="protein sequence ID" value="MDN3428376.1"/>
    <property type="molecule type" value="Genomic_DNA"/>
</dbReference>
<reference evidence="8 9" key="1">
    <citation type="submission" date="2023-03" db="EMBL/GenBank/DDBJ databases">
        <authorList>
            <person name="Uniacke-Lowe S."/>
            <person name="Ross P."/>
            <person name="Hill C."/>
        </authorList>
    </citation>
    <scope>NUCLEOTIDE SEQUENCE [LARGE SCALE GENOMIC DNA]</scope>
    <source>
        <strain evidence="8 9">APC 4016</strain>
    </source>
</reference>
<evidence type="ECO:0000313" key="8">
    <source>
        <dbReference type="EMBL" id="MDN3428376.1"/>
    </source>
</evidence>
<feature type="transmembrane region" description="Helical" evidence="6">
    <location>
        <begin position="84"/>
        <end position="110"/>
    </location>
</feature>
<dbReference type="Proteomes" id="UP001225873">
    <property type="component" value="Unassembled WGS sequence"/>
</dbReference>
<dbReference type="Pfam" id="PF04138">
    <property type="entry name" value="GtrA_DPMS_TM"/>
    <property type="match status" value="1"/>
</dbReference>
<name>A0ABT7ZMJ9_9BACL</name>
<evidence type="ECO:0000256" key="3">
    <source>
        <dbReference type="ARBA" id="ARBA00022692"/>
    </source>
</evidence>
<feature type="transmembrane region" description="Helical" evidence="6">
    <location>
        <begin position="16"/>
        <end position="38"/>
    </location>
</feature>
<dbReference type="InterPro" id="IPR051401">
    <property type="entry name" value="GtrA_CellWall_Glycosyl"/>
</dbReference>